<accession>A0A8H5ZBR8</accession>
<name>A0A8H5ZBR8_COCSA</name>
<evidence type="ECO:0000256" key="1">
    <source>
        <dbReference type="ARBA" id="ARBA00022737"/>
    </source>
</evidence>
<protein>
    <submittedName>
        <fullName evidence="5">Uncharacterized protein</fullName>
    </submittedName>
</protein>
<dbReference type="InterPro" id="IPR036770">
    <property type="entry name" value="Ankyrin_rpt-contain_sf"/>
</dbReference>
<evidence type="ECO:0000256" key="3">
    <source>
        <dbReference type="PROSITE-ProRule" id="PRU00023"/>
    </source>
</evidence>
<dbReference type="SMART" id="SM00248">
    <property type="entry name" value="ANK"/>
    <property type="match status" value="3"/>
</dbReference>
<evidence type="ECO:0000256" key="4">
    <source>
        <dbReference type="SAM" id="MobiDB-lite"/>
    </source>
</evidence>
<dbReference type="OMA" id="VEPHREH"/>
<feature type="compositionally biased region" description="Basic and acidic residues" evidence="4">
    <location>
        <begin position="104"/>
        <end position="132"/>
    </location>
</feature>
<evidence type="ECO:0000313" key="6">
    <source>
        <dbReference type="Proteomes" id="UP000624244"/>
    </source>
</evidence>
<feature type="region of interest" description="Disordered" evidence="4">
    <location>
        <begin position="104"/>
        <end position="144"/>
    </location>
</feature>
<dbReference type="PROSITE" id="PS50088">
    <property type="entry name" value="ANK_REPEAT"/>
    <property type="match status" value="1"/>
</dbReference>
<keyword evidence="1" id="KW-0677">Repeat</keyword>
<dbReference type="InterPro" id="IPR002110">
    <property type="entry name" value="Ankyrin_rpt"/>
</dbReference>
<keyword evidence="2 3" id="KW-0040">ANK repeat</keyword>
<dbReference type="SUPFAM" id="SSF48403">
    <property type="entry name" value="Ankyrin repeat"/>
    <property type="match status" value="1"/>
</dbReference>
<organism evidence="5 6">
    <name type="scientific">Cochliobolus sativus</name>
    <name type="common">Common root rot and spot blotch fungus</name>
    <name type="synonym">Bipolaris sorokiniana</name>
    <dbReference type="NCBI Taxonomy" id="45130"/>
    <lineage>
        <taxon>Eukaryota</taxon>
        <taxon>Fungi</taxon>
        <taxon>Dikarya</taxon>
        <taxon>Ascomycota</taxon>
        <taxon>Pezizomycotina</taxon>
        <taxon>Dothideomycetes</taxon>
        <taxon>Pleosporomycetidae</taxon>
        <taxon>Pleosporales</taxon>
        <taxon>Pleosporineae</taxon>
        <taxon>Pleosporaceae</taxon>
        <taxon>Bipolaris</taxon>
    </lineage>
</organism>
<reference evidence="5" key="1">
    <citation type="submission" date="2019-11" db="EMBL/GenBank/DDBJ databases">
        <title>Bipolaris sorokiniana Genome sequencing.</title>
        <authorList>
            <person name="Wang H."/>
        </authorList>
    </citation>
    <scope>NUCLEOTIDE SEQUENCE</scope>
</reference>
<proteinExistence type="predicted"/>
<dbReference type="AlphaFoldDB" id="A0A8H5ZBR8"/>
<sequence>MSMNTNERNDGPASRFHQAERTLRTPSRICCGCNMLFTTAYLPALCLNCSHGTCEACPVNEFVCHGHDLSSHKSTYEGPSNSLGRIQPTLLSLDQVRDVDGHNEQELRGQVQHERDHEQENQVEPHREHLKEPQSSSISERKKRKLNMTKCQRCRYDKKACIRQISGKCNRCTEKGLLCSEGTRVTRPRKLPSKSSLPTHDKISPPINSGGLEISFDQIALLVSYYQMMKRAEEQLNKLDKAMKLFFGRPSWHTYKSSVVDFRLFVSTIYVKAILLCLTRLSTEKQFPKTLPTRSSLISLILATDSLYMADVCPFCEKTDNVTAIYGLSDSVDLCRNFVFKEHLIDYHGPELNKDKLEEEIQMYTTLLTEVPQKIGVVFESLGCSELAQRSRAIGLYHHDSMIWWDWKILILRTGDFDCLKRTALHRMLDGAFEDYEDLSFILKQAEHLWDDVSVWNSQDILGRTPLYILCQFEEDEDLVDFMQKVLEAGPDLGLATIYGTIPLHRAAANGSIELCKALVERGGKFDVGAEDCDKRTALDHAVVKKHQDVVNLLTDCYIEAGLEEKVAKALRIATAVREGTYRIYYSYGR</sequence>
<dbReference type="Pfam" id="PF12796">
    <property type="entry name" value="Ank_2"/>
    <property type="match status" value="1"/>
</dbReference>
<feature type="repeat" description="ANK" evidence="3">
    <location>
        <begin position="499"/>
        <end position="531"/>
    </location>
</feature>
<comment type="caution">
    <text evidence="5">The sequence shown here is derived from an EMBL/GenBank/DDBJ whole genome shotgun (WGS) entry which is preliminary data.</text>
</comment>
<gene>
    <name evidence="5" type="ORF">GGP41_009506</name>
</gene>
<evidence type="ECO:0000313" key="5">
    <source>
        <dbReference type="EMBL" id="KAF5845724.1"/>
    </source>
</evidence>
<dbReference type="Gene3D" id="1.25.40.20">
    <property type="entry name" value="Ankyrin repeat-containing domain"/>
    <property type="match status" value="1"/>
</dbReference>
<dbReference type="PROSITE" id="PS50297">
    <property type="entry name" value="ANK_REP_REGION"/>
    <property type="match status" value="1"/>
</dbReference>
<dbReference type="Proteomes" id="UP000624244">
    <property type="component" value="Unassembled WGS sequence"/>
</dbReference>
<dbReference type="PANTHER" id="PTHR24198">
    <property type="entry name" value="ANKYRIN REPEAT AND PROTEIN KINASE DOMAIN-CONTAINING PROTEIN"/>
    <property type="match status" value="1"/>
</dbReference>
<dbReference type="PANTHER" id="PTHR24198:SF165">
    <property type="entry name" value="ANKYRIN REPEAT-CONTAINING PROTEIN-RELATED"/>
    <property type="match status" value="1"/>
</dbReference>
<evidence type="ECO:0000256" key="2">
    <source>
        <dbReference type="ARBA" id="ARBA00023043"/>
    </source>
</evidence>
<dbReference type="EMBL" id="WNKQ01000018">
    <property type="protein sequence ID" value="KAF5845724.1"/>
    <property type="molecule type" value="Genomic_DNA"/>
</dbReference>